<protein>
    <submittedName>
        <fullName evidence="1">Uncharacterized protein</fullName>
    </submittedName>
</protein>
<sequence>MPVPIATVTRRKSLTPARCIIEATEDPNRVPINSTDCFDLVLIISERFQNARMNVSTIKA</sequence>
<evidence type="ECO:0000313" key="2">
    <source>
        <dbReference type="Proteomes" id="UP000030624"/>
    </source>
</evidence>
<dbReference type="Proteomes" id="UP000030624">
    <property type="component" value="Chromosome"/>
</dbReference>
<dbReference type="HOGENOM" id="CLU_2930064_0_0_2"/>
<proteinExistence type="predicted"/>
<gene>
    <name evidence="1" type="ORF">GACE_2299</name>
</gene>
<dbReference type="KEGG" id="gac:GACE_2299"/>
<dbReference type="AlphaFoldDB" id="A0A0A7GJG3"/>
<organism evidence="1 2">
    <name type="scientific">Geoglobus acetivorans</name>
    <dbReference type="NCBI Taxonomy" id="565033"/>
    <lineage>
        <taxon>Archaea</taxon>
        <taxon>Methanobacteriati</taxon>
        <taxon>Methanobacteriota</taxon>
        <taxon>Archaeoglobi</taxon>
        <taxon>Archaeoglobales</taxon>
        <taxon>Archaeoglobaceae</taxon>
        <taxon>Geoglobus</taxon>
    </lineage>
</organism>
<evidence type="ECO:0000313" key="1">
    <source>
        <dbReference type="EMBL" id="AIY91061.1"/>
    </source>
</evidence>
<accession>A0A0A7GJG3</accession>
<name>A0A0A7GJG3_GEOAI</name>
<reference evidence="1 2" key="1">
    <citation type="journal article" date="2015" name="Appl. Environ. Microbiol.">
        <title>The Geoglobus acetivorans genome: Fe(III) reduction, acetate utilization, autotrophic growth, and degradation of aromatic compounds in a hyperthermophilic archaeon.</title>
        <authorList>
            <person name="Mardanov A.V."/>
            <person name="Slododkina G.B."/>
            <person name="Slobodkin A.I."/>
            <person name="Beletsky A.V."/>
            <person name="Gavrilov S.N."/>
            <person name="Kublanov I.V."/>
            <person name="Bonch-Osmolovskaya E.A."/>
            <person name="Skryabin K.G."/>
            <person name="Ravin N.V."/>
        </authorList>
    </citation>
    <scope>NUCLEOTIDE SEQUENCE [LARGE SCALE GENOMIC DNA]</scope>
    <source>
        <strain evidence="1 2">SBH6</strain>
    </source>
</reference>
<dbReference type="EMBL" id="CP009552">
    <property type="protein sequence ID" value="AIY91061.1"/>
    <property type="molecule type" value="Genomic_DNA"/>
</dbReference>